<dbReference type="SUPFAM" id="SSF160240">
    <property type="entry name" value="Cation efflux protein cytoplasmic domain-like"/>
    <property type="match status" value="1"/>
</dbReference>
<keyword evidence="3" id="KW-0813">Transport</keyword>
<dbReference type="PANTHER" id="PTHR11562">
    <property type="entry name" value="CATION EFFLUX PROTEIN/ ZINC TRANSPORTER"/>
    <property type="match status" value="1"/>
</dbReference>
<evidence type="ECO:0000256" key="10">
    <source>
        <dbReference type="SAM" id="Phobius"/>
    </source>
</evidence>
<evidence type="ECO:0000256" key="5">
    <source>
        <dbReference type="ARBA" id="ARBA00022906"/>
    </source>
</evidence>
<dbReference type="InterPro" id="IPR027469">
    <property type="entry name" value="Cation_efflux_TMD_sf"/>
</dbReference>
<organism evidence="13 14">
    <name type="scientific">Dillenia turbinata</name>
    <dbReference type="NCBI Taxonomy" id="194707"/>
    <lineage>
        <taxon>Eukaryota</taxon>
        <taxon>Viridiplantae</taxon>
        <taxon>Streptophyta</taxon>
        <taxon>Embryophyta</taxon>
        <taxon>Tracheophyta</taxon>
        <taxon>Spermatophyta</taxon>
        <taxon>Magnoliopsida</taxon>
        <taxon>eudicotyledons</taxon>
        <taxon>Gunneridae</taxon>
        <taxon>Pentapetalae</taxon>
        <taxon>Dilleniales</taxon>
        <taxon>Dilleniaceae</taxon>
        <taxon>Dillenia</taxon>
    </lineage>
</organism>
<evidence type="ECO:0000256" key="6">
    <source>
        <dbReference type="ARBA" id="ARBA00022989"/>
    </source>
</evidence>
<dbReference type="InterPro" id="IPR050681">
    <property type="entry name" value="CDF/SLC30A"/>
</dbReference>
<keyword evidence="5" id="KW-0862">Zinc</keyword>
<reference evidence="13 14" key="1">
    <citation type="submission" date="2023-12" db="EMBL/GenBank/DDBJ databases">
        <title>A high-quality genome assembly for Dillenia turbinata (Dilleniales).</title>
        <authorList>
            <person name="Chanderbali A."/>
        </authorList>
    </citation>
    <scope>NUCLEOTIDE SEQUENCE [LARGE SCALE GENOMIC DNA]</scope>
    <source>
        <strain evidence="13">LSX21</strain>
        <tissue evidence="13">Leaf</tissue>
    </source>
</reference>
<name>A0AAN8VIP6_9MAGN</name>
<feature type="domain" description="Cation efflux protein cytoplasmic" evidence="12">
    <location>
        <begin position="263"/>
        <end position="337"/>
    </location>
</feature>
<evidence type="ECO:0000259" key="12">
    <source>
        <dbReference type="Pfam" id="PF16916"/>
    </source>
</evidence>
<dbReference type="Gene3D" id="1.20.1510.10">
    <property type="entry name" value="Cation efflux protein transmembrane domain"/>
    <property type="match status" value="1"/>
</dbReference>
<dbReference type="InterPro" id="IPR036837">
    <property type="entry name" value="Cation_efflux_CTD_sf"/>
</dbReference>
<comment type="caution">
    <text evidence="13">The sequence shown here is derived from an EMBL/GenBank/DDBJ whole genome shotgun (WGS) entry which is preliminary data.</text>
</comment>
<feature type="region of interest" description="Disordered" evidence="9">
    <location>
        <begin position="157"/>
        <end position="178"/>
    </location>
</feature>
<dbReference type="PANTHER" id="PTHR11562:SF54">
    <property type="entry name" value="METAL TOLERANCE PROTEIN B"/>
    <property type="match status" value="1"/>
</dbReference>
<evidence type="ECO:0000256" key="2">
    <source>
        <dbReference type="ARBA" id="ARBA00008873"/>
    </source>
</evidence>
<dbReference type="InterPro" id="IPR027470">
    <property type="entry name" value="Cation_efflux_CTD"/>
</dbReference>
<dbReference type="Proteomes" id="UP001370490">
    <property type="component" value="Unassembled WGS sequence"/>
</dbReference>
<feature type="compositionally biased region" description="Basic and acidic residues" evidence="9">
    <location>
        <begin position="159"/>
        <end position="178"/>
    </location>
</feature>
<evidence type="ECO:0000259" key="11">
    <source>
        <dbReference type="Pfam" id="PF01545"/>
    </source>
</evidence>
<feature type="transmembrane region" description="Helical" evidence="10">
    <location>
        <begin position="229"/>
        <end position="251"/>
    </location>
</feature>
<evidence type="ECO:0000256" key="7">
    <source>
        <dbReference type="ARBA" id="ARBA00023065"/>
    </source>
</evidence>
<dbReference type="NCBIfam" id="TIGR01297">
    <property type="entry name" value="CDF"/>
    <property type="match status" value="1"/>
</dbReference>
<evidence type="ECO:0000256" key="1">
    <source>
        <dbReference type="ARBA" id="ARBA00004141"/>
    </source>
</evidence>
<dbReference type="InterPro" id="IPR058533">
    <property type="entry name" value="Cation_efflux_TM"/>
</dbReference>
<feature type="transmembrane region" description="Helical" evidence="10">
    <location>
        <begin position="113"/>
        <end position="134"/>
    </location>
</feature>
<protein>
    <submittedName>
        <fullName evidence="13">Cation efflux protein</fullName>
    </submittedName>
</protein>
<keyword evidence="8 10" id="KW-0472">Membrane</keyword>
<evidence type="ECO:0000256" key="8">
    <source>
        <dbReference type="ARBA" id="ARBA00023136"/>
    </source>
</evidence>
<dbReference type="Pfam" id="PF01545">
    <property type="entry name" value="Cation_efflux"/>
    <property type="match status" value="1"/>
</dbReference>
<dbReference type="SUPFAM" id="SSF161111">
    <property type="entry name" value="Cation efflux protein transmembrane domain-like"/>
    <property type="match status" value="1"/>
</dbReference>
<evidence type="ECO:0000256" key="3">
    <source>
        <dbReference type="ARBA" id="ARBA00022448"/>
    </source>
</evidence>
<dbReference type="InterPro" id="IPR002524">
    <property type="entry name" value="Cation_efflux"/>
</dbReference>
<comment type="subcellular location">
    <subcellularLocation>
        <location evidence="1">Membrane</location>
        <topology evidence="1">Multi-pass membrane protein</topology>
    </subcellularLocation>
</comment>
<comment type="similarity">
    <text evidence="2">Belongs to the cation diffusion facilitator (CDF) transporter (TC 2.A.4) family. SLC30A subfamily.</text>
</comment>
<dbReference type="AlphaFoldDB" id="A0AAN8VIP6"/>
<dbReference type="Pfam" id="PF16916">
    <property type="entry name" value="ZT_dimer"/>
    <property type="match status" value="1"/>
</dbReference>
<evidence type="ECO:0000313" key="13">
    <source>
        <dbReference type="EMBL" id="KAK6935798.1"/>
    </source>
</evidence>
<evidence type="ECO:0000256" key="4">
    <source>
        <dbReference type="ARBA" id="ARBA00022692"/>
    </source>
</evidence>
<dbReference type="EMBL" id="JBAMMX010000007">
    <property type="protein sequence ID" value="KAK6935798.1"/>
    <property type="molecule type" value="Genomic_DNA"/>
</dbReference>
<evidence type="ECO:0000313" key="14">
    <source>
        <dbReference type="Proteomes" id="UP001370490"/>
    </source>
</evidence>
<feature type="transmembrane region" description="Helical" evidence="10">
    <location>
        <begin position="201"/>
        <end position="223"/>
    </location>
</feature>
<evidence type="ECO:0000256" key="9">
    <source>
        <dbReference type="SAM" id="MobiDB-lite"/>
    </source>
</evidence>
<dbReference type="GO" id="GO:0005886">
    <property type="term" value="C:plasma membrane"/>
    <property type="evidence" value="ECO:0007669"/>
    <property type="project" value="TreeGrafter"/>
</dbReference>
<keyword evidence="4 10" id="KW-0812">Transmembrane</keyword>
<dbReference type="GO" id="GO:0005773">
    <property type="term" value="C:vacuole"/>
    <property type="evidence" value="ECO:0007669"/>
    <property type="project" value="TreeGrafter"/>
</dbReference>
<sequence>MITSKDPFESETLTAHFLLSFISESRIRYGFEMDLEMELQEVPVLVTQNFSEIEMPRASGEVDELHIPCQSPCGRVLEVLGALLSVQLIWLISGVLIYEAVNRLLVKDAPVNGKIMFAVAVFGFLTNLIMVLWLQHDHSHHGCGHGLHGDHSHAHHGCGHGDHSNDNHGDEESTSTAEEKINLISSSPDKGKTLNINLQGAYLHVLADMIQSIGVIIAGAIIWAKPDWLVVDLICTLIFSTFAVSTTITMLRSIFDILMERTPSAIDISNLETSLKSIKGVHDVHDLHVWSVTMGKVAMACHVKAEAGVSSRDILLKTRDFCEKTYRINHVTIQIEEE</sequence>
<keyword evidence="5" id="KW-0864">Zinc transport</keyword>
<gene>
    <name evidence="13" type="ORF">RJ641_032828</name>
</gene>
<dbReference type="GO" id="GO:0005385">
    <property type="term" value="F:zinc ion transmembrane transporter activity"/>
    <property type="evidence" value="ECO:0007669"/>
    <property type="project" value="TreeGrafter"/>
</dbReference>
<proteinExistence type="inferred from homology"/>
<accession>A0AAN8VIP6</accession>
<feature type="transmembrane region" description="Helical" evidence="10">
    <location>
        <begin position="79"/>
        <end position="101"/>
    </location>
</feature>
<keyword evidence="7" id="KW-0406">Ion transport</keyword>
<keyword evidence="6 10" id="KW-1133">Transmembrane helix</keyword>
<feature type="domain" description="Cation efflux protein transmembrane" evidence="11">
    <location>
        <begin position="77"/>
        <end position="259"/>
    </location>
</feature>
<keyword evidence="14" id="KW-1185">Reference proteome</keyword>